<evidence type="ECO:0000313" key="3">
    <source>
        <dbReference type="Proteomes" id="UP000607559"/>
    </source>
</evidence>
<reference evidence="2" key="1">
    <citation type="journal article" date="2014" name="Int. J. Syst. Evol. Microbiol.">
        <title>Complete genome sequence of Corynebacterium casei LMG S-19264T (=DSM 44701T), isolated from a smear-ripened cheese.</title>
        <authorList>
            <consortium name="US DOE Joint Genome Institute (JGI-PGF)"/>
            <person name="Walter F."/>
            <person name="Albersmeier A."/>
            <person name="Kalinowski J."/>
            <person name="Ruckert C."/>
        </authorList>
    </citation>
    <scope>NUCLEOTIDE SEQUENCE</scope>
    <source>
        <strain evidence="2">CGMCC 1.15448</strain>
    </source>
</reference>
<dbReference type="EMBL" id="BMJC01000003">
    <property type="protein sequence ID" value="GGB05655.1"/>
    <property type="molecule type" value="Genomic_DNA"/>
</dbReference>
<feature type="transmembrane region" description="Helical" evidence="1">
    <location>
        <begin position="259"/>
        <end position="278"/>
    </location>
</feature>
<feature type="transmembrane region" description="Helical" evidence="1">
    <location>
        <begin position="53"/>
        <end position="77"/>
    </location>
</feature>
<proteinExistence type="predicted"/>
<feature type="transmembrane region" description="Helical" evidence="1">
    <location>
        <begin position="181"/>
        <end position="202"/>
    </location>
</feature>
<gene>
    <name evidence="2" type="ORF">GCM10011511_31290</name>
</gene>
<feature type="transmembrane region" description="Helical" evidence="1">
    <location>
        <begin position="146"/>
        <end position="169"/>
    </location>
</feature>
<feature type="transmembrane region" description="Helical" evidence="1">
    <location>
        <begin position="222"/>
        <end position="244"/>
    </location>
</feature>
<evidence type="ECO:0000256" key="1">
    <source>
        <dbReference type="SAM" id="Phobius"/>
    </source>
</evidence>
<reference evidence="2" key="2">
    <citation type="submission" date="2020-09" db="EMBL/GenBank/DDBJ databases">
        <authorList>
            <person name="Sun Q."/>
            <person name="Zhou Y."/>
        </authorList>
    </citation>
    <scope>NUCLEOTIDE SEQUENCE</scope>
    <source>
        <strain evidence="2">CGMCC 1.15448</strain>
    </source>
</reference>
<keyword evidence="1" id="KW-0812">Transmembrane</keyword>
<dbReference type="RefSeq" id="WP_188933281.1">
    <property type="nucleotide sequence ID" value="NZ_BMJC01000003.1"/>
</dbReference>
<keyword evidence="1" id="KW-1133">Transmembrane helix</keyword>
<keyword evidence="3" id="KW-1185">Reference proteome</keyword>
<feature type="transmembrane region" description="Helical" evidence="1">
    <location>
        <begin position="98"/>
        <end position="126"/>
    </location>
</feature>
<feature type="transmembrane region" description="Helical" evidence="1">
    <location>
        <begin position="310"/>
        <end position="325"/>
    </location>
</feature>
<dbReference type="Proteomes" id="UP000607559">
    <property type="component" value="Unassembled WGS sequence"/>
</dbReference>
<dbReference type="AlphaFoldDB" id="A0A8J2UER9"/>
<evidence type="ECO:0000313" key="2">
    <source>
        <dbReference type="EMBL" id="GGB05655.1"/>
    </source>
</evidence>
<accession>A0A8J2UER9</accession>
<dbReference type="Pfam" id="PF19992">
    <property type="entry name" value="DUF6427"/>
    <property type="match status" value="1"/>
</dbReference>
<name>A0A8J2UER9_9BACT</name>
<feature type="transmembrane region" description="Helical" evidence="1">
    <location>
        <begin position="284"/>
        <end position="301"/>
    </location>
</feature>
<comment type="caution">
    <text evidence="2">The sequence shown here is derived from an EMBL/GenBank/DDBJ whole genome shotgun (WGS) entry which is preliminary data.</text>
</comment>
<keyword evidence="1" id="KW-0472">Membrane</keyword>
<feature type="transmembrane region" description="Helical" evidence="1">
    <location>
        <begin position="12"/>
        <end position="33"/>
    </location>
</feature>
<sequence>MIGIFRQKTPANALLLLFYALVLKFPLFLHPVVPVLHSEDNYLYRVILHGLDSAIHNIPICYSILTFLLLVSQAILLNRISNHHKVLPKPNFLPGMSYILITSLLPDWGHFSAPLLINMVMIWVWYRMMELYNSHRPGTAIFGIGVWTGIVALLYVPAVAFLLLMLSALLTMRPFRIREWFVGLLGFTFPYYFLFLILYLTGTWKWAGIIPSIKFAVPAFPATIWLTLGIVWLVIPFILGGYFVQKNLNKFLIQIRKSWSLLLLFLMVAIVIILISRVTSYENWIIMAVPLACFHASAYYFPNKTLGPEILHWLIVGYILAMNYFI</sequence>
<protein>
    <recommendedName>
        <fullName evidence="4">Beta-carotene 15,15'-monooxygenase</fullName>
    </recommendedName>
</protein>
<organism evidence="2 3">
    <name type="scientific">Puia dinghuensis</name>
    <dbReference type="NCBI Taxonomy" id="1792502"/>
    <lineage>
        <taxon>Bacteria</taxon>
        <taxon>Pseudomonadati</taxon>
        <taxon>Bacteroidota</taxon>
        <taxon>Chitinophagia</taxon>
        <taxon>Chitinophagales</taxon>
        <taxon>Chitinophagaceae</taxon>
        <taxon>Puia</taxon>
    </lineage>
</organism>
<dbReference type="InterPro" id="IPR045625">
    <property type="entry name" value="DUF6427"/>
</dbReference>
<evidence type="ECO:0008006" key="4">
    <source>
        <dbReference type="Google" id="ProtNLM"/>
    </source>
</evidence>